<dbReference type="GO" id="GO:0046653">
    <property type="term" value="P:tetrahydrofolate metabolic process"/>
    <property type="evidence" value="ECO:0007669"/>
    <property type="project" value="TreeGrafter"/>
</dbReference>
<keyword evidence="4" id="KW-0808">Transferase</keyword>
<evidence type="ECO:0000256" key="1">
    <source>
        <dbReference type="ARBA" id="ARBA00022723"/>
    </source>
</evidence>
<keyword evidence="4" id="KW-0489">Methyltransferase</keyword>
<dbReference type="InterPro" id="IPR000489">
    <property type="entry name" value="Pterin-binding_dom"/>
</dbReference>
<dbReference type="InterPro" id="IPR050554">
    <property type="entry name" value="Met_Synthase/Corrinoid"/>
</dbReference>
<dbReference type="GO" id="GO:0032259">
    <property type="term" value="P:methylation"/>
    <property type="evidence" value="ECO:0007669"/>
    <property type="project" value="UniProtKB-KW"/>
</dbReference>
<accession>A0A8D5FUV4</accession>
<gene>
    <name evidence="4" type="ORF">DGMP_24740</name>
</gene>
<dbReference type="RefSeq" id="WP_228854205.1">
    <property type="nucleotide sequence ID" value="NZ_AP024086.1"/>
</dbReference>
<keyword evidence="5" id="KW-1185">Reference proteome</keyword>
<dbReference type="KEGG" id="dbk:DGMP_24740"/>
<organism evidence="4 5">
    <name type="scientific">Desulfomarina profundi</name>
    <dbReference type="NCBI Taxonomy" id="2772557"/>
    <lineage>
        <taxon>Bacteria</taxon>
        <taxon>Pseudomonadati</taxon>
        <taxon>Thermodesulfobacteriota</taxon>
        <taxon>Desulfobulbia</taxon>
        <taxon>Desulfobulbales</taxon>
        <taxon>Desulfobulbaceae</taxon>
        <taxon>Desulfomarina</taxon>
    </lineage>
</organism>
<dbReference type="PROSITE" id="PS50972">
    <property type="entry name" value="PTERIN_BINDING"/>
    <property type="match status" value="1"/>
</dbReference>
<evidence type="ECO:0000259" key="3">
    <source>
        <dbReference type="PROSITE" id="PS50972"/>
    </source>
</evidence>
<dbReference type="Proteomes" id="UP000826725">
    <property type="component" value="Chromosome"/>
</dbReference>
<dbReference type="AlphaFoldDB" id="A0A8D5FUV4"/>
<sequence>MFQVIGERINTSRKKVQAAVVARDVKYIQEDVRSQQEAGAHFIDVNGGARIGHEQEDMQWLLETIAPVVTVPICLDSPDPTILEMAYTLVKEQPMVNSISLEKERFEVMMPFLKGKKCKIVALCMDDSGMPGSSTDILNRAEQLVTALVGIGMKLDDIYLDPLIQPISTDSGKGTMVLDAVRQIKKQFPEVHITGGLSNISYGLPERKIINRTFVTLMMAAGMDSAIIDPLDEKIMATIKTADMLNGKDIFCMNYLKGVRTGVIKS</sequence>
<dbReference type="GO" id="GO:0008705">
    <property type="term" value="F:methionine synthase activity"/>
    <property type="evidence" value="ECO:0007669"/>
    <property type="project" value="TreeGrafter"/>
</dbReference>
<dbReference type="Pfam" id="PF00809">
    <property type="entry name" value="Pterin_bind"/>
    <property type="match status" value="1"/>
</dbReference>
<dbReference type="GO" id="GO:0005829">
    <property type="term" value="C:cytosol"/>
    <property type="evidence" value="ECO:0007669"/>
    <property type="project" value="TreeGrafter"/>
</dbReference>
<dbReference type="GO" id="GO:0050667">
    <property type="term" value="P:homocysteine metabolic process"/>
    <property type="evidence" value="ECO:0007669"/>
    <property type="project" value="TreeGrafter"/>
</dbReference>
<evidence type="ECO:0000313" key="4">
    <source>
        <dbReference type="EMBL" id="BCL61781.1"/>
    </source>
</evidence>
<keyword evidence="1" id="KW-0479">Metal-binding</keyword>
<feature type="domain" description="Pterin-binding" evidence="3">
    <location>
        <begin position="2"/>
        <end position="246"/>
    </location>
</feature>
<dbReference type="GO" id="GO:0046872">
    <property type="term" value="F:metal ion binding"/>
    <property type="evidence" value="ECO:0007669"/>
    <property type="project" value="UniProtKB-KW"/>
</dbReference>
<protein>
    <submittedName>
        <fullName evidence="4">Methyltetrahydrofolate cobalamin methyltransferase</fullName>
    </submittedName>
</protein>
<name>A0A8D5FUV4_9BACT</name>
<dbReference type="PANTHER" id="PTHR45833:SF1">
    <property type="entry name" value="METHIONINE SYNTHASE"/>
    <property type="match status" value="1"/>
</dbReference>
<keyword evidence="2" id="KW-0170">Cobalt</keyword>
<dbReference type="PANTHER" id="PTHR45833">
    <property type="entry name" value="METHIONINE SYNTHASE"/>
    <property type="match status" value="1"/>
</dbReference>
<dbReference type="NCBIfam" id="NF005719">
    <property type="entry name" value="PRK07535.1"/>
    <property type="match status" value="1"/>
</dbReference>
<proteinExistence type="predicted"/>
<evidence type="ECO:0000256" key="2">
    <source>
        <dbReference type="ARBA" id="ARBA00023285"/>
    </source>
</evidence>
<dbReference type="EMBL" id="AP024086">
    <property type="protein sequence ID" value="BCL61781.1"/>
    <property type="molecule type" value="Genomic_DNA"/>
</dbReference>
<reference evidence="4" key="1">
    <citation type="submission" date="2020-09" db="EMBL/GenBank/DDBJ databases">
        <title>Desulfogranum mesoprofundum gen. nov., sp. nov., a novel mesophilic, sulfate-reducing chemolithoautotroph isolated from a deep-sea hydrothermal vent chimney in the Suiyo Seamount.</title>
        <authorList>
            <person name="Hashimoto Y."/>
            <person name="Nakagawa S."/>
        </authorList>
    </citation>
    <scope>NUCLEOTIDE SEQUENCE</scope>
    <source>
        <strain evidence="4">KT2</strain>
    </source>
</reference>
<evidence type="ECO:0000313" key="5">
    <source>
        <dbReference type="Proteomes" id="UP000826725"/>
    </source>
</evidence>